<evidence type="ECO:0000313" key="1">
    <source>
        <dbReference type="EMBL" id="KKN53291.1"/>
    </source>
</evidence>
<name>A0A0F9TVX7_9ZZZZ</name>
<sequence length="514" mass="56242">MGSYDFEWLSSNLFISYPFVTPAPQAELVAPESPSSSSSPSAAPPELTNLGTVFADAVLYTSDMLAEQVKLTAMSMLFHWPTLPSHGRCKIEFESGFELDFDYSNPEVEFRAEIYGRWLVVEWKLIDAAPMSLPNLGAQSVRDAVCRFLISLEAVEELDSLNLDLSGVDAWLESGVIHTGPKRVRRAFLKIGNYLFELNDTILLEPGFNINLTHRQFGDPGYVPPDADAVRQLKTVLIDAIPGVGKGRYLRCLPDPAIRTVSGVGADARGNLELDTRDCYWLEKPVASGPSPAPPESQVQEVATVEPHKLRMRNACEECCACEEYVSTYRSLQAIWQAAQTLSARYQQILTDYLALRQTLIDLGAGDDPSIKVVTRSRAGFIVDVSFIFINGNTALEGNTQIVFDILLSLTPFDFDITYVNGSGIFSAAGGYSNQALDPDEVSSGDGSKWELEFTNMTMPSSGAINWTGSFRIRAGDQDRSGAKFTAEVTLNVDGVEVGKSAAASLLKKPEKLD</sequence>
<organism evidence="1">
    <name type="scientific">marine sediment metagenome</name>
    <dbReference type="NCBI Taxonomy" id="412755"/>
    <lineage>
        <taxon>unclassified sequences</taxon>
        <taxon>metagenomes</taxon>
        <taxon>ecological metagenomes</taxon>
    </lineage>
</organism>
<dbReference type="AlphaFoldDB" id="A0A0F9TVX7"/>
<reference evidence="1" key="1">
    <citation type="journal article" date="2015" name="Nature">
        <title>Complex archaea that bridge the gap between prokaryotes and eukaryotes.</title>
        <authorList>
            <person name="Spang A."/>
            <person name="Saw J.H."/>
            <person name="Jorgensen S.L."/>
            <person name="Zaremba-Niedzwiedzka K."/>
            <person name="Martijn J."/>
            <person name="Lind A.E."/>
            <person name="van Eijk R."/>
            <person name="Schleper C."/>
            <person name="Guy L."/>
            <person name="Ettema T.J."/>
        </authorList>
    </citation>
    <scope>NUCLEOTIDE SEQUENCE</scope>
</reference>
<gene>
    <name evidence="1" type="ORF">LCGC14_0603910</name>
</gene>
<comment type="caution">
    <text evidence="1">The sequence shown here is derived from an EMBL/GenBank/DDBJ whole genome shotgun (WGS) entry which is preliminary data.</text>
</comment>
<protein>
    <submittedName>
        <fullName evidence="1">Uncharacterized protein</fullName>
    </submittedName>
</protein>
<dbReference type="EMBL" id="LAZR01000978">
    <property type="protein sequence ID" value="KKN53291.1"/>
    <property type="molecule type" value="Genomic_DNA"/>
</dbReference>
<accession>A0A0F9TVX7</accession>
<proteinExistence type="predicted"/>